<name>A0A0G1HY81_9BACT</name>
<dbReference type="InterPro" id="IPR002686">
    <property type="entry name" value="Transposase_17"/>
</dbReference>
<dbReference type="GO" id="GO:0006313">
    <property type="term" value="P:DNA transposition"/>
    <property type="evidence" value="ECO:0007669"/>
    <property type="project" value="InterPro"/>
</dbReference>
<sequence>MRLRGFDYSLEGTYFVTMCTEDRECLFGEVTKYRAIRESPLQIELSEMGKMVETILKSLPQRFTNIELDSYVIMPNHIHLLFQIVGAIHESPAPENIQVPRSLLSKIIGYFKMNTSKEIHTTNPNVQIWQRNYYEHIVRDERDLNRIQEYIQNNPINWEQDELFV</sequence>
<organism evidence="2 3">
    <name type="scientific">Candidatus Collierbacteria bacterium GW2011_GWB2_44_22</name>
    <dbReference type="NCBI Taxonomy" id="1618387"/>
    <lineage>
        <taxon>Bacteria</taxon>
        <taxon>Candidatus Collieribacteriota</taxon>
    </lineage>
</organism>
<dbReference type="PANTHER" id="PTHR36966:SF1">
    <property type="entry name" value="REP-ASSOCIATED TYROSINE TRANSPOSASE"/>
    <property type="match status" value="1"/>
</dbReference>
<comment type="caution">
    <text evidence="2">The sequence shown here is derived from an EMBL/GenBank/DDBJ whole genome shotgun (WGS) entry which is preliminary data.</text>
</comment>
<proteinExistence type="predicted"/>
<dbReference type="GO" id="GO:0004803">
    <property type="term" value="F:transposase activity"/>
    <property type="evidence" value="ECO:0007669"/>
    <property type="project" value="InterPro"/>
</dbReference>
<evidence type="ECO:0000313" key="3">
    <source>
        <dbReference type="Proteomes" id="UP000034006"/>
    </source>
</evidence>
<protein>
    <submittedName>
        <fullName evidence="2">CRISPR-associated integrase</fullName>
    </submittedName>
</protein>
<dbReference type="PANTHER" id="PTHR36966">
    <property type="entry name" value="REP-ASSOCIATED TYROSINE TRANSPOSASE"/>
    <property type="match status" value="1"/>
</dbReference>
<dbReference type="SUPFAM" id="SSF143422">
    <property type="entry name" value="Transposase IS200-like"/>
    <property type="match status" value="1"/>
</dbReference>
<dbReference type="InterPro" id="IPR052715">
    <property type="entry name" value="RAYT_transposase"/>
</dbReference>
<gene>
    <name evidence="2" type="ORF">UW44_C0010G0006</name>
</gene>
<accession>A0A0G1HY81</accession>
<reference evidence="2 3" key="1">
    <citation type="journal article" date="2015" name="Nature">
        <title>rRNA introns, odd ribosomes, and small enigmatic genomes across a large radiation of phyla.</title>
        <authorList>
            <person name="Brown C.T."/>
            <person name="Hug L.A."/>
            <person name="Thomas B.C."/>
            <person name="Sharon I."/>
            <person name="Castelle C.J."/>
            <person name="Singh A."/>
            <person name="Wilkins M.J."/>
            <person name="Williams K.H."/>
            <person name="Banfield J.F."/>
        </authorList>
    </citation>
    <scope>NUCLEOTIDE SEQUENCE [LARGE SCALE GENOMIC DNA]</scope>
</reference>
<dbReference type="AlphaFoldDB" id="A0A0G1HY81"/>
<dbReference type="Proteomes" id="UP000034006">
    <property type="component" value="Unassembled WGS sequence"/>
</dbReference>
<dbReference type="SMART" id="SM01321">
    <property type="entry name" value="Y1_Tnp"/>
    <property type="match status" value="1"/>
</dbReference>
<dbReference type="GO" id="GO:0043565">
    <property type="term" value="F:sequence-specific DNA binding"/>
    <property type="evidence" value="ECO:0007669"/>
    <property type="project" value="TreeGrafter"/>
</dbReference>
<dbReference type="PATRIC" id="fig|1618387.3.peg.809"/>
<evidence type="ECO:0000313" key="2">
    <source>
        <dbReference type="EMBL" id="KKT51568.1"/>
    </source>
</evidence>
<dbReference type="Gene3D" id="3.30.70.1290">
    <property type="entry name" value="Transposase IS200-like"/>
    <property type="match status" value="1"/>
</dbReference>
<dbReference type="Pfam" id="PF01797">
    <property type="entry name" value="Y1_Tnp"/>
    <property type="match status" value="1"/>
</dbReference>
<dbReference type="EMBL" id="LCIH01000010">
    <property type="protein sequence ID" value="KKT51568.1"/>
    <property type="molecule type" value="Genomic_DNA"/>
</dbReference>
<feature type="domain" description="Transposase IS200-like" evidence="1">
    <location>
        <begin position="9"/>
        <end position="154"/>
    </location>
</feature>
<dbReference type="STRING" id="1618387.UW44_C0010G0006"/>
<dbReference type="InterPro" id="IPR036515">
    <property type="entry name" value="Transposase_17_sf"/>
</dbReference>
<evidence type="ECO:0000259" key="1">
    <source>
        <dbReference type="SMART" id="SM01321"/>
    </source>
</evidence>